<dbReference type="FunFam" id="3.40.50.620:FF:000013">
    <property type="entry name" value="Pantothenate synthetase"/>
    <property type="match status" value="1"/>
</dbReference>
<evidence type="ECO:0000256" key="6">
    <source>
        <dbReference type="ARBA" id="ARBA00022655"/>
    </source>
</evidence>
<dbReference type="InterPro" id="IPR003721">
    <property type="entry name" value="Pantoate_ligase"/>
</dbReference>
<reference evidence="12 13" key="1">
    <citation type="submission" date="2011-02" db="EMBL/GenBank/DDBJ databases">
        <title>The Genome Sequence of Sphaeroforma arctica JP610.</title>
        <authorList>
            <consortium name="The Broad Institute Genome Sequencing Platform"/>
            <person name="Russ C."/>
            <person name="Cuomo C."/>
            <person name="Young S.K."/>
            <person name="Zeng Q."/>
            <person name="Gargeya S."/>
            <person name="Alvarado L."/>
            <person name="Berlin A."/>
            <person name="Chapman S.B."/>
            <person name="Chen Z."/>
            <person name="Freedman E."/>
            <person name="Gellesch M."/>
            <person name="Goldberg J."/>
            <person name="Griggs A."/>
            <person name="Gujja S."/>
            <person name="Heilman E."/>
            <person name="Heiman D."/>
            <person name="Howarth C."/>
            <person name="Mehta T."/>
            <person name="Neiman D."/>
            <person name="Pearson M."/>
            <person name="Roberts A."/>
            <person name="Saif S."/>
            <person name="Shea T."/>
            <person name="Shenoy N."/>
            <person name="Sisk P."/>
            <person name="Stolte C."/>
            <person name="Sykes S."/>
            <person name="White J."/>
            <person name="Yandava C."/>
            <person name="Burger G."/>
            <person name="Gray M.W."/>
            <person name="Holland P.W.H."/>
            <person name="King N."/>
            <person name="Lang F.B.F."/>
            <person name="Roger A.J."/>
            <person name="Ruiz-Trillo I."/>
            <person name="Haas B."/>
            <person name="Nusbaum C."/>
            <person name="Birren B."/>
        </authorList>
    </citation>
    <scope>NUCLEOTIDE SEQUENCE [LARGE SCALE GENOMIC DNA]</scope>
    <source>
        <strain evidence="12 13">JP610</strain>
    </source>
</reference>
<evidence type="ECO:0000313" key="12">
    <source>
        <dbReference type="EMBL" id="KNC81623.1"/>
    </source>
</evidence>
<dbReference type="AlphaFoldDB" id="A0A0L0G0A3"/>
<dbReference type="InterPro" id="IPR004821">
    <property type="entry name" value="Cyt_trans-like"/>
</dbReference>
<dbReference type="InterPro" id="IPR014729">
    <property type="entry name" value="Rossmann-like_a/b/a_fold"/>
</dbReference>
<evidence type="ECO:0000256" key="11">
    <source>
        <dbReference type="ARBA" id="ARBA00048258"/>
    </source>
</evidence>
<dbReference type="Gene3D" id="3.30.1300.10">
    <property type="entry name" value="Pantoate-beta-alanine ligase, C-terminal domain"/>
    <property type="match status" value="1"/>
</dbReference>
<evidence type="ECO:0000256" key="5">
    <source>
        <dbReference type="ARBA" id="ARBA00022598"/>
    </source>
</evidence>
<dbReference type="NCBIfam" id="TIGR00125">
    <property type="entry name" value="cyt_tran_rel"/>
    <property type="match status" value="1"/>
</dbReference>
<dbReference type="EMBL" id="KQ242014">
    <property type="protein sequence ID" value="KNC81623.1"/>
    <property type="molecule type" value="Genomic_DNA"/>
</dbReference>
<dbReference type="NCBIfam" id="TIGR00018">
    <property type="entry name" value="panC"/>
    <property type="match status" value="1"/>
</dbReference>
<dbReference type="Proteomes" id="UP000054560">
    <property type="component" value="Unassembled WGS sequence"/>
</dbReference>
<evidence type="ECO:0000256" key="8">
    <source>
        <dbReference type="ARBA" id="ARBA00022840"/>
    </source>
</evidence>
<dbReference type="GO" id="GO:0005524">
    <property type="term" value="F:ATP binding"/>
    <property type="evidence" value="ECO:0007669"/>
    <property type="project" value="UniProtKB-KW"/>
</dbReference>
<evidence type="ECO:0000256" key="3">
    <source>
        <dbReference type="ARBA" id="ARBA00012219"/>
    </source>
</evidence>
<dbReference type="STRING" id="667725.A0A0L0G0A3"/>
<keyword evidence="6" id="KW-0566">Pantothenate biosynthesis</keyword>
<organism evidence="12 13">
    <name type="scientific">Sphaeroforma arctica JP610</name>
    <dbReference type="NCBI Taxonomy" id="667725"/>
    <lineage>
        <taxon>Eukaryota</taxon>
        <taxon>Ichthyosporea</taxon>
        <taxon>Ichthyophonida</taxon>
        <taxon>Sphaeroforma</taxon>
    </lineage>
</organism>
<dbReference type="InterPro" id="IPR042176">
    <property type="entry name" value="Pantoate_ligase_C"/>
</dbReference>
<sequence>MSSSPSIAPLPTKLVSIKEMRANIAAFRRKNPDAAVGFVPTMGALHAGHLTIVTQAKIECDYVVASLFVNPAQFAANEDYDIYPRPIEEDMKLLGQEGVDAVFVPTTQEIYGDKNALEEGTAVEVRGLSHQLEGAIRPHFFRGVATVVSKLLNIVQPDFIYLGQKDAQQAVVVRNMIKDMHIPSELRVIQTVREKDGLAMSSRNAYLNEAQRAIAPLLYQAMGEALRLYVHEKERSTKVLLDAVKDYIRENGNELTELQYISINDTESLYEVETIGKQGALLSGALLLGEIRIIDNIILR</sequence>
<dbReference type="PANTHER" id="PTHR21299:SF1">
    <property type="entry name" value="PANTOATE--BETA-ALANINE LIGASE"/>
    <property type="match status" value="1"/>
</dbReference>
<dbReference type="Gene3D" id="3.40.50.620">
    <property type="entry name" value="HUPs"/>
    <property type="match status" value="1"/>
</dbReference>
<evidence type="ECO:0000256" key="9">
    <source>
        <dbReference type="ARBA" id="ARBA00029902"/>
    </source>
</evidence>
<protein>
    <recommendedName>
        <fullName evidence="4">Pantoate--beta-alanine ligase</fullName>
        <ecNumber evidence="3">6.3.2.1</ecNumber>
    </recommendedName>
    <alternativeName>
        <fullName evidence="10">Pantoate-activating enzyme</fullName>
    </alternativeName>
    <alternativeName>
        <fullName evidence="9">Pantothenate synthetase</fullName>
    </alternativeName>
</protein>
<evidence type="ECO:0000256" key="7">
    <source>
        <dbReference type="ARBA" id="ARBA00022741"/>
    </source>
</evidence>
<keyword evidence="8" id="KW-0067">ATP-binding</keyword>
<name>A0A0L0G0A3_9EUKA</name>
<dbReference type="EC" id="6.3.2.1" evidence="3"/>
<dbReference type="PANTHER" id="PTHR21299">
    <property type="entry name" value="CYTIDYLATE KINASE/PANTOATE-BETA-ALANINE LIGASE"/>
    <property type="match status" value="1"/>
</dbReference>
<dbReference type="eggNOG" id="KOG3042">
    <property type="taxonomic scope" value="Eukaryota"/>
</dbReference>
<comment type="catalytic activity">
    <reaction evidence="11">
        <text>(R)-pantoate + beta-alanine + ATP = (R)-pantothenate + AMP + diphosphate + H(+)</text>
        <dbReference type="Rhea" id="RHEA:10912"/>
        <dbReference type="ChEBI" id="CHEBI:15378"/>
        <dbReference type="ChEBI" id="CHEBI:15980"/>
        <dbReference type="ChEBI" id="CHEBI:29032"/>
        <dbReference type="ChEBI" id="CHEBI:30616"/>
        <dbReference type="ChEBI" id="CHEBI:33019"/>
        <dbReference type="ChEBI" id="CHEBI:57966"/>
        <dbReference type="ChEBI" id="CHEBI:456215"/>
        <dbReference type="EC" id="6.3.2.1"/>
    </reaction>
</comment>
<dbReference type="GO" id="GO:0004592">
    <property type="term" value="F:pantoate-beta-alanine ligase activity"/>
    <property type="evidence" value="ECO:0007669"/>
    <property type="project" value="UniProtKB-EC"/>
</dbReference>
<accession>A0A0L0G0A3</accession>
<keyword evidence="5 12" id="KW-0436">Ligase</keyword>
<evidence type="ECO:0000256" key="4">
    <source>
        <dbReference type="ARBA" id="ARBA00015647"/>
    </source>
</evidence>
<dbReference type="HAMAP" id="MF_00158">
    <property type="entry name" value="PanC"/>
    <property type="match status" value="1"/>
</dbReference>
<dbReference type="SUPFAM" id="SSF52374">
    <property type="entry name" value="Nucleotidylyl transferase"/>
    <property type="match status" value="1"/>
</dbReference>
<gene>
    <name evidence="12" type="ORF">SARC_06061</name>
</gene>
<dbReference type="UniPathway" id="UPA00028">
    <property type="reaction ID" value="UER00005"/>
</dbReference>
<dbReference type="OrthoDB" id="2020436at2759"/>
<comment type="similarity">
    <text evidence="2">Belongs to the pantothenate synthetase family.</text>
</comment>
<evidence type="ECO:0000256" key="10">
    <source>
        <dbReference type="ARBA" id="ARBA00032806"/>
    </source>
</evidence>
<evidence type="ECO:0000256" key="2">
    <source>
        <dbReference type="ARBA" id="ARBA00009256"/>
    </source>
</evidence>
<comment type="pathway">
    <text evidence="1">Cofactor biosynthesis; (R)-pantothenate biosynthesis; (R)-pantothenate from (R)-pantoate and beta-alanine: step 1/1.</text>
</comment>
<keyword evidence="7" id="KW-0547">Nucleotide-binding</keyword>
<dbReference type="GO" id="GO:0015940">
    <property type="term" value="P:pantothenate biosynthetic process"/>
    <property type="evidence" value="ECO:0007669"/>
    <property type="project" value="UniProtKB-UniPathway"/>
</dbReference>
<dbReference type="RefSeq" id="XP_014155525.1">
    <property type="nucleotide sequence ID" value="XM_014300050.1"/>
</dbReference>
<keyword evidence="13" id="KW-1185">Reference proteome</keyword>
<evidence type="ECO:0000313" key="13">
    <source>
        <dbReference type="Proteomes" id="UP000054560"/>
    </source>
</evidence>
<evidence type="ECO:0000256" key="1">
    <source>
        <dbReference type="ARBA" id="ARBA00004990"/>
    </source>
</evidence>
<dbReference type="Pfam" id="PF02569">
    <property type="entry name" value="Pantoate_ligase"/>
    <property type="match status" value="1"/>
</dbReference>
<proteinExistence type="inferred from homology"/>
<dbReference type="GeneID" id="25906565"/>